<dbReference type="InterPro" id="IPR056789">
    <property type="entry name" value="LRR_R13L1-DRL21"/>
</dbReference>
<dbReference type="Gene3D" id="1.10.8.430">
    <property type="entry name" value="Helical domain of apoptotic protease-activating factors"/>
    <property type="match status" value="1"/>
</dbReference>
<dbReference type="InterPro" id="IPR032675">
    <property type="entry name" value="LRR_dom_sf"/>
</dbReference>
<organism evidence="9">
    <name type="scientific">Aegilops tauschii</name>
    <name type="common">Tausch's goatgrass</name>
    <name type="synonym">Aegilops squarrosa</name>
    <dbReference type="NCBI Taxonomy" id="37682"/>
    <lineage>
        <taxon>Eukaryota</taxon>
        <taxon>Viridiplantae</taxon>
        <taxon>Streptophyta</taxon>
        <taxon>Embryophyta</taxon>
        <taxon>Tracheophyta</taxon>
        <taxon>Spermatophyta</taxon>
        <taxon>Magnoliopsida</taxon>
        <taxon>Liliopsida</taxon>
        <taxon>Poales</taxon>
        <taxon>Poaceae</taxon>
        <taxon>BOP clade</taxon>
        <taxon>Pooideae</taxon>
        <taxon>Triticodae</taxon>
        <taxon>Triticeae</taxon>
        <taxon>Triticinae</taxon>
        <taxon>Aegilops</taxon>
    </lineage>
</organism>
<sequence length="1175" mass="132759">MGHGPAHRSHGAAVSHGLLFLVGVRNLHGARGREIDAESDLGGAGDVHHNTVAALGLVHHTGCRKIRLRLANVHCREGCRCLARRARHAIFASYDAQADANKRVARPPTRSDTRWTAPPMVRQRRHTSRWIHESFGRTQMDTCQAASSQKRRSANWMVISSSGSCGMSSGSTDLEVKSPDDLMADPVSAAVAVGWAMKAAGWVASPIISELYKKASSLLNFDASQKLKELEPKILLLERVMEIVEESPYRPRLQQLFNDLKSAFYEAEDILDDVEYYLLEKQIQDDYRKLEVAAPRRNKNHVKKLLTSAKKKCNFLKDKECGMSKIELKQSLEKIEKMNLPNKSNANLSKPANSRGAVTTARPPPLGNGGRDKDCDSIVAMLHDKEEDAQPDTNRAQCYSVIGIHGIGGSGKSTLSQLVCAREEKDGHFNLVMWVHVSQDFSVDTIFRQMSEAASRTPCPQFNNLDTLQTNLEKKLHGKRFLLVLDDVWYNNRDVRQYEKLQQILSPLNAGEAGSKVLVTSRTKDALIALGAAEHRCIPMSVLGEDVFLKLFKHYAFHNVCVAADDRKRLEDIATHIAKKLKGSPLAAKIVGGQLRMRPNIDYWRSSRDGNHLDDTMGALWWSYQHLDEQVRRCFAYCSIFPRGRYLERHELVKLWAAEGFARSSNEGKDLEDVCQGYFDELVSASFLQSEVKKYSSKKDTYIVHDLLLDLADKVAGSDCFRIENQWKQIGDSLVMEGCEDEVPPDARHLFVQTYGSELINEKICKLDKLRTLIIDGVDDRKQVEEKVVKSLFVRLKKLRVLIIPVYNDQGTFSVPESIGQLRHLRYLRHLRFETRYGKKLVLPSTLSKLYHMQVLDFFDIQNLVFSSRDDMFSLINLRHMAGMPFLKIPRVGRMTLLRTLQKIIVGKEQGCELKQLGGLNQLRGKLSIAGLENVETRQEALEAKLGDKEGLTALELWWCHDTRGELKKQEAQTEVLEGLCPPKHLESLSIYSYHGLRYPSWMMGQHDGGPKYLNELSLNHSSTELGRVLGGFWPHLRSFHMYRCSSSTMPDHMEHLTSLTHLDLNWCPNIRSLPTLPRSLEYLSLFFCNEMLMSACRRAGDPNWEKTQHIPYVCVNDLEVINHHIFLGIVIILNLFAKLSNTHQSTEWIRTAHVDGGGSSSSSAPKTPSSVEAV</sequence>
<evidence type="ECO:0000256" key="1">
    <source>
        <dbReference type="ARBA" id="ARBA00022614"/>
    </source>
</evidence>
<dbReference type="PANTHER" id="PTHR36766:SF64">
    <property type="entry name" value="OS12G0206100 PROTEIN"/>
    <property type="match status" value="1"/>
</dbReference>
<dbReference type="InterPro" id="IPR036388">
    <property type="entry name" value="WH-like_DNA-bd_sf"/>
</dbReference>
<dbReference type="InterPro" id="IPR027417">
    <property type="entry name" value="P-loop_NTPase"/>
</dbReference>
<keyword evidence="2" id="KW-0677">Repeat</keyword>
<evidence type="ECO:0000259" key="8">
    <source>
        <dbReference type="Pfam" id="PF25019"/>
    </source>
</evidence>
<evidence type="ECO:0000256" key="5">
    <source>
        <dbReference type="SAM" id="SignalP"/>
    </source>
</evidence>
<keyword evidence="3" id="KW-0611">Plant defense</keyword>
<protein>
    <submittedName>
        <fullName evidence="9">Putative disease resistance RPP13-like protein 1</fullName>
    </submittedName>
</protein>
<dbReference type="Pfam" id="PF00931">
    <property type="entry name" value="NB-ARC"/>
    <property type="match status" value="1"/>
</dbReference>
<evidence type="ECO:0000259" key="7">
    <source>
        <dbReference type="Pfam" id="PF23559"/>
    </source>
</evidence>
<dbReference type="SUPFAM" id="SSF52058">
    <property type="entry name" value="L domain-like"/>
    <property type="match status" value="1"/>
</dbReference>
<feature type="compositionally biased region" description="Polar residues" evidence="4">
    <location>
        <begin position="341"/>
        <end position="352"/>
    </location>
</feature>
<evidence type="ECO:0000256" key="2">
    <source>
        <dbReference type="ARBA" id="ARBA00022737"/>
    </source>
</evidence>
<dbReference type="InterPro" id="IPR058922">
    <property type="entry name" value="WHD_DRP"/>
</dbReference>
<reference evidence="9" key="1">
    <citation type="submission" date="2015-06" db="UniProtKB">
        <authorList>
            <consortium name="EnsemblPlants"/>
        </authorList>
    </citation>
    <scope>IDENTIFICATION</scope>
</reference>
<evidence type="ECO:0000259" key="6">
    <source>
        <dbReference type="Pfam" id="PF00931"/>
    </source>
</evidence>
<evidence type="ECO:0000256" key="3">
    <source>
        <dbReference type="ARBA" id="ARBA00022821"/>
    </source>
</evidence>
<dbReference type="ExpressionAtlas" id="M8CV50">
    <property type="expression patterns" value="baseline"/>
</dbReference>
<dbReference type="InterPro" id="IPR002182">
    <property type="entry name" value="NB-ARC"/>
</dbReference>
<evidence type="ECO:0000256" key="4">
    <source>
        <dbReference type="SAM" id="MobiDB-lite"/>
    </source>
</evidence>
<feature type="signal peptide" evidence="5">
    <location>
        <begin position="1"/>
        <end position="32"/>
    </location>
</feature>
<dbReference type="InterPro" id="IPR042197">
    <property type="entry name" value="Apaf_helical"/>
</dbReference>
<feature type="compositionally biased region" description="Polar residues" evidence="4">
    <location>
        <begin position="1165"/>
        <end position="1175"/>
    </location>
</feature>
<accession>M8CV50</accession>
<dbReference type="PRINTS" id="PR00364">
    <property type="entry name" value="DISEASERSIST"/>
</dbReference>
<evidence type="ECO:0000313" key="9">
    <source>
        <dbReference type="EnsemblPlants" id="EMT27681"/>
    </source>
</evidence>
<name>M8CV50_AEGTA</name>
<dbReference type="Gene3D" id="1.10.10.10">
    <property type="entry name" value="Winged helix-like DNA-binding domain superfamily/Winged helix DNA-binding domain"/>
    <property type="match status" value="1"/>
</dbReference>
<dbReference type="FunFam" id="1.10.10.10:FF:000322">
    <property type="entry name" value="Probable disease resistance protein At1g63360"/>
    <property type="match status" value="1"/>
</dbReference>
<keyword evidence="5" id="KW-0732">Signal</keyword>
<dbReference type="Pfam" id="PF25019">
    <property type="entry name" value="LRR_R13L1-DRL21"/>
    <property type="match status" value="1"/>
</dbReference>
<keyword evidence="1" id="KW-0433">Leucine-rich repeat</keyword>
<feature type="region of interest" description="Disordered" evidence="4">
    <location>
        <begin position="339"/>
        <end position="374"/>
    </location>
</feature>
<feature type="domain" description="Disease resistance protein winged helix" evidence="7">
    <location>
        <begin position="640"/>
        <end position="712"/>
    </location>
</feature>
<dbReference type="GO" id="GO:0043531">
    <property type="term" value="F:ADP binding"/>
    <property type="evidence" value="ECO:0007669"/>
    <property type="project" value="InterPro"/>
</dbReference>
<dbReference type="PANTHER" id="PTHR36766">
    <property type="entry name" value="PLANT BROAD-SPECTRUM MILDEW RESISTANCE PROTEIN RPW8"/>
    <property type="match status" value="1"/>
</dbReference>
<proteinExistence type="predicted"/>
<dbReference type="Pfam" id="PF23559">
    <property type="entry name" value="WHD_DRP"/>
    <property type="match status" value="1"/>
</dbReference>
<feature type="chain" id="PRO_5014584805" evidence="5">
    <location>
        <begin position="33"/>
        <end position="1175"/>
    </location>
</feature>
<feature type="domain" description="R13L1/DRL21-like LRR repeat region" evidence="8">
    <location>
        <begin position="914"/>
        <end position="1021"/>
    </location>
</feature>
<dbReference type="SUPFAM" id="SSF52540">
    <property type="entry name" value="P-loop containing nucleoside triphosphate hydrolases"/>
    <property type="match status" value="1"/>
</dbReference>
<dbReference type="AlphaFoldDB" id="M8CV50"/>
<dbReference type="Gene3D" id="3.80.10.10">
    <property type="entry name" value="Ribonuclease Inhibitor"/>
    <property type="match status" value="1"/>
</dbReference>
<dbReference type="GO" id="GO:0002758">
    <property type="term" value="P:innate immune response-activating signaling pathway"/>
    <property type="evidence" value="ECO:0007669"/>
    <property type="project" value="UniProtKB-ARBA"/>
</dbReference>
<dbReference type="GO" id="GO:0042742">
    <property type="term" value="P:defense response to bacterium"/>
    <property type="evidence" value="ECO:0007669"/>
    <property type="project" value="UniProtKB-ARBA"/>
</dbReference>
<dbReference type="Gene3D" id="3.40.50.300">
    <property type="entry name" value="P-loop containing nucleotide triphosphate hydrolases"/>
    <property type="match status" value="1"/>
</dbReference>
<feature type="domain" description="NB-ARC" evidence="6">
    <location>
        <begin position="400"/>
        <end position="559"/>
    </location>
</feature>
<dbReference type="EnsemblPlants" id="EMT27681">
    <property type="protein sequence ID" value="EMT27681"/>
    <property type="gene ID" value="F775_19928"/>
</dbReference>
<feature type="region of interest" description="Disordered" evidence="4">
    <location>
        <begin position="1155"/>
        <end position="1175"/>
    </location>
</feature>
<dbReference type="GO" id="GO:0009626">
    <property type="term" value="P:plant-type hypersensitive response"/>
    <property type="evidence" value="ECO:0007669"/>
    <property type="project" value="UniProtKB-ARBA"/>
</dbReference>